<evidence type="ECO:0000256" key="5">
    <source>
        <dbReference type="RuleBase" id="RU000589"/>
    </source>
</evidence>
<dbReference type="GeneID" id="93712153"/>
<dbReference type="InterPro" id="IPR012334">
    <property type="entry name" value="Pectin_lyas_fold"/>
</dbReference>
<dbReference type="EC" id="3.1.1.11" evidence="5"/>
<comment type="catalytic activity">
    <reaction evidence="5">
        <text>[(1-&gt;4)-alpha-D-galacturonosyl methyl ester](n) + n H2O = [(1-&gt;4)-alpha-D-galacturonosyl](n) + n methanol + n H(+)</text>
        <dbReference type="Rhea" id="RHEA:22380"/>
        <dbReference type="Rhea" id="RHEA-COMP:14570"/>
        <dbReference type="Rhea" id="RHEA-COMP:14573"/>
        <dbReference type="ChEBI" id="CHEBI:15377"/>
        <dbReference type="ChEBI" id="CHEBI:15378"/>
        <dbReference type="ChEBI" id="CHEBI:17790"/>
        <dbReference type="ChEBI" id="CHEBI:140522"/>
        <dbReference type="ChEBI" id="CHEBI:140523"/>
        <dbReference type="EC" id="3.1.1.11"/>
    </reaction>
</comment>
<dbReference type="Proteomes" id="UP000182762">
    <property type="component" value="Unassembled WGS sequence"/>
</dbReference>
<evidence type="ECO:0000256" key="2">
    <source>
        <dbReference type="ARBA" id="ARBA00022801"/>
    </source>
</evidence>
<protein>
    <recommendedName>
        <fullName evidence="5">Pectinesterase</fullName>
        <ecNumber evidence="5">3.1.1.11</ecNumber>
    </recommendedName>
</protein>
<evidence type="ECO:0000259" key="6">
    <source>
        <dbReference type="Pfam" id="PF01095"/>
    </source>
</evidence>
<dbReference type="InterPro" id="IPR033131">
    <property type="entry name" value="Pectinesterase_Asp_AS"/>
</dbReference>
<dbReference type="RefSeq" id="WP_235606204.1">
    <property type="nucleotide sequence ID" value="NZ_FOXX01000009.1"/>
</dbReference>
<evidence type="ECO:0000313" key="8">
    <source>
        <dbReference type="Proteomes" id="UP000182762"/>
    </source>
</evidence>
<dbReference type="PROSITE" id="PS00503">
    <property type="entry name" value="PECTINESTERASE_2"/>
    <property type="match status" value="1"/>
</dbReference>
<feature type="active site" evidence="4">
    <location>
        <position position="344"/>
    </location>
</feature>
<comment type="similarity">
    <text evidence="1">Belongs to the pectinesterase family.</text>
</comment>
<comment type="caution">
    <text evidence="7">The sequence shown here is derived from an EMBL/GenBank/DDBJ whole genome shotgun (WGS) entry which is preliminary data.</text>
</comment>
<evidence type="ECO:0000256" key="3">
    <source>
        <dbReference type="ARBA" id="ARBA00023085"/>
    </source>
</evidence>
<dbReference type="PANTHER" id="PTHR31321:SF57">
    <property type="entry name" value="PECTINESTERASE 53-RELATED"/>
    <property type="match status" value="1"/>
</dbReference>
<name>A0A1I6BEZ5_9BACI</name>
<feature type="domain" description="Pectinesterase catalytic" evidence="6">
    <location>
        <begin position="185"/>
        <end position="484"/>
    </location>
</feature>
<dbReference type="EMBL" id="FOXX01000009">
    <property type="protein sequence ID" value="SFQ79481.1"/>
    <property type="molecule type" value="Genomic_DNA"/>
</dbReference>
<dbReference type="PANTHER" id="PTHR31321">
    <property type="entry name" value="ACYL-COA THIOESTER HYDROLASE YBHC-RELATED"/>
    <property type="match status" value="1"/>
</dbReference>
<dbReference type="Gene3D" id="2.160.20.10">
    <property type="entry name" value="Single-stranded right-handed beta-helix, Pectin lyase-like"/>
    <property type="match status" value="1"/>
</dbReference>
<evidence type="ECO:0000256" key="4">
    <source>
        <dbReference type="PROSITE-ProRule" id="PRU10040"/>
    </source>
</evidence>
<reference evidence="7 8" key="1">
    <citation type="submission" date="2016-10" db="EMBL/GenBank/DDBJ databases">
        <authorList>
            <person name="Varghese N."/>
            <person name="Submissions S."/>
        </authorList>
    </citation>
    <scope>NUCLEOTIDE SEQUENCE [LARGE SCALE GENOMIC DNA]</scope>
    <source>
        <strain evidence="7 8">DSM 13796</strain>
    </source>
</reference>
<accession>A0A1I6BEZ5</accession>
<evidence type="ECO:0000313" key="7">
    <source>
        <dbReference type="EMBL" id="SFQ79481.1"/>
    </source>
</evidence>
<keyword evidence="3 5" id="KW-0063">Aspartyl esterase</keyword>
<organism evidence="7 8">
    <name type="scientific">Priestia endophytica DSM 13796</name>
    <dbReference type="NCBI Taxonomy" id="1121089"/>
    <lineage>
        <taxon>Bacteria</taxon>
        <taxon>Bacillati</taxon>
        <taxon>Bacillota</taxon>
        <taxon>Bacilli</taxon>
        <taxon>Bacillales</taxon>
        <taxon>Bacillaceae</taxon>
        <taxon>Priestia</taxon>
    </lineage>
</organism>
<keyword evidence="2 5" id="KW-0378">Hydrolase</keyword>
<gene>
    <name evidence="7" type="ORF">SAMN02745910_03560</name>
</gene>
<evidence type="ECO:0000256" key="1">
    <source>
        <dbReference type="ARBA" id="ARBA00008891"/>
    </source>
</evidence>
<keyword evidence="8" id="KW-1185">Reference proteome</keyword>
<dbReference type="SUPFAM" id="SSF51126">
    <property type="entry name" value="Pectin lyase-like"/>
    <property type="match status" value="1"/>
</dbReference>
<dbReference type="InterPro" id="IPR000070">
    <property type="entry name" value="Pectinesterase_cat"/>
</dbReference>
<dbReference type="Pfam" id="PF01095">
    <property type="entry name" value="Pectinesterase"/>
    <property type="match status" value="1"/>
</dbReference>
<proteinExistence type="inferred from homology"/>
<sequence>MKFSEKKRKVIIYSATVLTMMGGVLPNTICAHDNINKTLKNVSLNENAHVKDVVSSGDLAKLYMLGILSSEGVSERKMPSSEMKIDKAELVRNDLIAVTFSTVLKRIDKNDIAFKGGENVISIQNMTQSVNKKGQTVVLFQISTKIRGNVYAEVVRKEATHSLTQDKRQKLQDIRERFDKIGKVVTVSKDDKGDYRTVQEAINAIPSGNKEKVTVFIFNGVYKEVVTVAEDKDFVSLIGENVNKTKLTYDNYSGKEKRGGGTYGTSGSASVYIYGDDFTAENLTFENSFDEKSVDVKDEQAVAVYTKGERQVFKNTRFIGNQDTLYTKEGTQYFYKCYIEGDVDFIFGGSQAVFEKCDIMSLTRGSSTVNGYVTAPSTQITEEYGYLFIKSRLLSNAEDGTVYLGRPWHPGGDPNAIGSVVFRESYLGSHINKQGWTDMSGFSYRHARFYEYKNHGPGVAFNDSREQLTREEANQYTIQNVLNGWNPKEKAESKR</sequence>
<dbReference type="InterPro" id="IPR011050">
    <property type="entry name" value="Pectin_lyase_fold/virulence"/>
</dbReference>
<comment type="pathway">
    <text evidence="5">Glycan metabolism; pectin degradation; 2-dehydro-3-deoxy-D-gluconate from pectin: step 1/5.</text>
</comment>